<keyword evidence="1" id="KW-0812">Transmembrane</keyword>
<keyword evidence="1" id="KW-0472">Membrane</keyword>
<sequence length="256" mass="27978">MSQVWFQYSSLMGVLAWCCVWWGVWVSVRVCRWARGPTASDLNHALALQDDLHPLLQHLARFHPLPEKVHRLMQVVDIVLLFQEADSDLPRNVYVLMASSAAVVVLQTTAAVVALGAALSAPPAPRRARRDNDVLAYSNTTTYTPLSVRRGEDKISLRTVYRNGRLEVVSVRSTSTVVVGRDEQPDDDELAARRREAASWACTASQRGSRHGWGACGACEVRGGRAGDAAPGSGDAACSCGDDVISQHTHTHTRHD</sequence>
<protein>
    <submittedName>
        <fullName evidence="2">(African queen) hypothetical protein</fullName>
    </submittedName>
</protein>
<evidence type="ECO:0000313" key="3">
    <source>
        <dbReference type="Proteomes" id="UP000789524"/>
    </source>
</evidence>
<gene>
    <name evidence="2" type="ORF">DCHRY22_LOCUS3638</name>
</gene>
<reference evidence="2" key="1">
    <citation type="submission" date="2021-09" db="EMBL/GenBank/DDBJ databases">
        <authorList>
            <person name="Martin H S."/>
        </authorList>
    </citation>
    <scope>NUCLEOTIDE SEQUENCE</scope>
</reference>
<organism evidence="2 3">
    <name type="scientific">Danaus chrysippus</name>
    <name type="common">African queen</name>
    <dbReference type="NCBI Taxonomy" id="151541"/>
    <lineage>
        <taxon>Eukaryota</taxon>
        <taxon>Metazoa</taxon>
        <taxon>Ecdysozoa</taxon>
        <taxon>Arthropoda</taxon>
        <taxon>Hexapoda</taxon>
        <taxon>Insecta</taxon>
        <taxon>Pterygota</taxon>
        <taxon>Neoptera</taxon>
        <taxon>Endopterygota</taxon>
        <taxon>Lepidoptera</taxon>
        <taxon>Glossata</taxon>
        <taxon>Ditrysia</taxon>
        <taxon>Papilionoidea</taxon>
        <taxon>Nymphalidae</taxon>
        <taxon>Danainae</taxon>
        <taxon>Danaini</taxon>
        <taxon>Danaina</taxon>
        <taxon>Danaus</taxon>
        <taxon>Anosia</taxon>
    </lineage>
</organism>
<feature type="transmembrane region" description="Helical" evidence="1">
    <location>
        <begin position="6"/>
        <end position="28"/>
    </location>
</feature>
<dbReference type="Proteomes" id="UP000789524">
    <property type="component" value="Unassembled WGS sequence"/>
</dbReference>
<dbReference type="OrthoDB" id="7385553at2759"/>
<dbReference type="AlphaFoldDB" id="A0A8J2QGN8"/>
<dbReference type="EMBL" id="CAKASE010000048">
    <property type="protein sequence ID" value="CAG9562275.1"/>
    <property type="molecule type" value="Genomic_DNA"/>
</dbReference>
<proteinExistence type="predicted"/>
<evidence type="ECO:0000256" key="1">
    <source>
        <dbReference type="SAM" id="Phobius"/>
    </source>
</evidence>
<evidence type="ECO:0000313" key="2">
    <source>
        <dbReference type="EMBL" id="CAG9562275.1"/>
    </source>
</evidence>
<keyword evidence="3" id="KW-1185">Reference proteome</keyword>
<accession>A0A8J2QGN8</accession>
<comment type="caution">
    <text evidence="2">The sequence shown here is derived from an EMBL/GenBank/DDBJ whole genome shotgun (WGS) entry which is preliminary data.</text>
</comment>
<name>A0A8J2QGN8_9NEOP</name>
<keyword evidence="1" id="KW-1133">Transmembrane helix</keyword>
<feature type="transmembrane region" description="Helical" evidence="1">
    <location>
        <begin position="93"/>
        <end position="119"/>
    </location>
</feature>